<accession>A0ABR4PSV3</accession>
<dbReference type="EC" id="2.3.2.31" evidence="2"/>
<evidence type="ECO:0000256" key="7">
    <source>
        <dbReference type="ARBA" id="ARBA00022786"/>
    </source>
</evidence>
<dbReference type="PROSITE" id="PS51873">
    <property type="entry name" value="TRIAD"/>
    <property type="match status" value="1"/>
</dbReference>
<keyword evidence="3" id="KW-0808">Transferase</keyword>
<evidence type="ECO:0000256" key="9">
    <source>
        <dbReference type="SAM" id="MobiDB-lite"/>
    </source>
</evidence>
<dbReference type="CDD" id="cd20335">
    <property type="entry name" value="BRcat_RBR"/>
    <property type="match status" value="1"/>
</dbReference>
<dbReference type="Proteomes" id="UP001629113">
    <property type="component" value="Unassembled WGS sequence"/>
</dbReference>
<dbReference type="InterPro" id="IPR013083">
    <property type="entry name" value="Znf_RING/FYVE/PHD"/>
</dbReference>
<evidence type="ECO:0000313" key="12">
    <source>
        <dbReference type="Proteomes" id="UP001629113"/>
    </source>
</evidence>
<evidence type="ECO:0000256" key="1">
    <source>
        <dbReference type="ARBA" id="ARBA00001798"/>
    </source>
</evidence>
<evidence type="ECO:0000259" key="10">
    <source>
        <dbReference type="PROSITE" id="PS51873"/>
    </source>
</evidence>
<dbReference type="CDD" id="cd22584">
    <property type="entry name" value="Rcat_RBR_unk"/>
    <property type="match status" value="1"/>
</dbReference>
<keyword evidence="8" id="KW-0862">Zinc</keyword>
<keyword evidence="4" id="KW-0479">Metal-binding</keyword>
<dbReference type="Gene3D" id="1.20.120.1750">
    <property type="match status" value="1"/>
</dbReference>
<dbReference type="InterPro" id="IPR002867">
    <property type="entry name" value="IBR_dom"/>
</dbReference>
<feature type="compositionally biased region" description="Low complexity" evidence="9">
    <location>
        <begin position="154"/>
        <end position="165"/>
    </location>
</feature>
<comment type="caution">
    <text evidence="11">The sequence shown here is derived from an EMBL/GenBank/DDBJ whole genome shotgun (WGS) entry which is preliminary data.</text>
</comment>
<dbReference type="InterPro" id="IPR017907">
    <property type="entry name" value="Znf_RING_CS"/>
</dbReference>
<dbReference type="PROSITE" id="PS00518">
    <property type="entry name" value="ZF_RING_1"/>
    <property type="match status" value="1"/>
</dbReference>
<keyword evidence="6" id="KW-0863">Zinc-finger</keyword>
<evidence type="ECO:0000256" key="8">
    <source>
        <dbReference type="ARBA" id="ARBA00022833"/>
    </source>
</evidence>
<keyword evidence="5" id="KW-0677">Repeat</keyword>
<dbReference type="SUPFAM" id="SSF57850">
    <property type="entry name" value="RING/U-box"/>
    <property type="match status" value="2"/>
</dbReference>
<organism evidence="11 12">
    <name type="scientific">Phlyctema vagabunda</name>
    <dbReference type="NCBI Taxonomy" id="108571"/>
    <lineage>
        <taxon>Eukaryota</taxon>
        <taxon>Fungi</taxon>
        <taxon>Dikarya</taxon>
        <taxon>Ascomycota</taxon>
        <taxon>Pezizomycotina</taxon>
        <taxon>Leotiomycetes</taxon>
        <taxon>Helotiales</taxon>
        <taxon>Dermateaceae</taxon>
        <taxon>Phlyctema</taxon>
    </lineage>
</organism>
<evidence type="ECO:0000256" key="6">
    <source>
        <dbReference type="ARBA" id="ARBA00022771"/>
    </source>
</evidence>
<protein>
    <recommendedName>
        <fullName evidence="2">RBR-type E3 ubiquitin transferase</fullName>
        <ecNumber evidence="2">2.3.2.31</ecNumber>
    </recommendedName>
</protein>
<evidence type="ECO:0000256" key="5">
    <source>
        <dbReference type="ARBA" id="ARBA00022737"/>
    </source>
</evidence>
<reference evidence="11 12" key="1">
    <citation type="submission" date="2024-06" db="EMBL/GenBank/DDBJ databases">
        <title>Complete genome of Phlyctema vagabunda strain 19-DSS-EL-015.</title>
        <authorList>
            <person name="Fiorenzani C."/>
        </authorList>
    </citation>
    <scope>NUCLEOTIDE SEQUENCE [LARGE SCALE GENOMIC DNA]</scope>
    <source>
        <strain evidence="11 12">19-DSS-EL-015</strain>
    </source>
</reference>
<evidence type="ECO:0000313" key="11">
    <source>
        <dbReference type="EMBL" id="KAL3426422.1"/>
    </source>
</evidence>
<proteinExistence type="predicted"/>
<dbReference type="EMBL" id="JBFCZG010000002">
    <property type="protein sequence ID" value="KAL3426422.1"/>
    <property type="molecule type" value="Genomic_DNA"/>
</dbReference>
<keyword evidence="7" id="KW-0833">Ubl conjugation pathway</keyword>
<dbReference type="InterPro" id="IPR031127">
    <property type="entry name" value="E3_UB_ligase_RBR"/>
</dbReference>
<sequence length="443" mass="50413">MNSCMDFDNLANIDEETASLIIRLQIEDSEELDRTAKGKGREDQLTDAQLALAFYREELERTASVVSDRQMTRSIARACQTDGDVLSNSIYQEQAAANDRAVACRLGGAATPPHMEPWTVTAEQMDDELLRKLEQLYISPRTPSQDGGSGGGSTSSDSESSIWAASRSDTRTRQCVACQKKFRFTEVARVPCKHEYCRECLQDLFRASFSDESLFPPRCCRQTISAGGIRIFLTREIINLYEEKKIEFDTPNRTYCSNPACSRFLQANNIVGDVAACPDCAIRTCTMCKQGEHVGDCPADVGLQAVLQAADENGWQRCYSCRRIVELEIGCNHMTCHCGAQFCYICGERWKTCHCVQWNEDRLLERANQVVARRPRLRQQLQEDQVAAAVENLRTRHNCDHDRWNYVRGSHQCEECYHMLPSYIFECQQCHIQACNRCRRNRL</sequence>
<dbReference type="InterPro" id="IPR044066">
    <property type="entry name" value="TRIAD_supradom"/>
</dbReference>
<dbReference type="Pfam" id="PF01485">
    <property type="entry name" value="IBR"/>
    <property type="match status" value="2"/>
</dbReference>
<evidence type="ECO:0000256" key="3">
    <source>
        <dbReference type="ARBA" id="ARBA00022679"/>
    </source>
</evidence>
<feature type="region of interest" description="Disordered" evidence="9">
    <location>
        <begin position="140"/>
        <end position="165"/>
    </location>
</feature>
<name>A0ABR4PSV3_9HELO</name>
<gene>
    <name evidence="11" type="ORF">PVAG01_03213</name>
</gene>
<evidence type="ECO:0000256" key="4">
    <source>
        <dbReference type="ARBA" id="ARBA00022723"/>
    </source>
</evidence>
<comment type="catalytic activity">
    <reaction evidence="1">
        <text>[E2 ubiquitin-conjugating enzyme]-S-ubiquitinyl-L-cysteine + [acceptor protein]-L-lysine = [E2 ubiquitin-conjugating enzyme]-L-cysteine + [acceptor protein]-N(6)-ubiquitinyl-L-lysine.</text>
        <dbReference type="EC" id="2.3.2.31"/>
    </reaction>
</comment>
<evidence type="ECO:0000256" key="2">
    <source>
        <dbReference type="ARBA" id="ARBA00012251"/>
    </source>
</evidence>
<feature type="domain" description="RING-type" evidence="10">
    <location>
        <begin position="171"/>
        <end position="359"/>
    </location>
</feature>
<dbReference type="PANTHER" id="PTHR11685">
    <property type="entry name" value="RBR FAMILY RING FINGER AND IBR DOMAIN-CONTAINING"/>
    <property type="match status" value="1"/>
</dbReference>
<keyword evidence="12" id="KW-1185">Reference proteome</keyword>
<dbReference type="Gene3D" id="3.30.40.10">
    <property type="entry name" value="Zinc/RING finger domain, C3HC4 (zinc finger)"/>
    <property type="match status" value="1"/>
</dbReference>